<dbReference type="Gene3D" id="1.20.1280.50">
    <property type="match status" value="1"/>
</dbReference>
<proteinExistence type="predicted"/>
<reference evidence="2" key="1">
    <citation type="journal article" date="2015" name="Nature">
        <title>Complex archaea that bridge the gap between prokaryotes and eukaryotes.</title>
        <authorList>
            <person name="Spang A."/>
            <person name="Saw J.H."/>
            <person name="Jorgensen S.L."/>
            <person name="Zaremba-Niedzwiedzka K."/>
            <person name="Martijn J."/>
            <person name="Lind A.E."/>
            <person name="van Eijk R."/>
            <person name="Schleper C."/>
            <person name="Guy L."/>
            <person name="Ettema T.J."/>
        </authorList>
    </citation>
    <scope>NUCLEOTIDE SEQUENCE</scope>
</reference>
<evidence type="ECO:0000259" key="1">
    <source>
        <dbReference type="PROSITE" id="PS50181"/>
    </source>
</evidence>
<dbReference type="InterPro" id="IPR025197">
    <property type="entry name" value="DUF4116"/>
</dbReference>
<dbReference type="Pfam" id="PF12937">
    <property type="entry name" value="F-box-like"/>
    <property type="match status" value="1"/>
</dbReference>
<feature type="non-terminal residue" evidence="2">
    <location>
        <position position="193"/>
    </location>
</feature>
<comment type="caution">
    <text evidence="2">The sequence shown here is derived from an EMBL/GenBank/DDBJ whole genome shotgun (WGS) entry which is preliminary data.</text>
</comment>
<evidence type="ECO:0000313" key="2">
    <source>
        <dbReference type="EMBL" id="KKM05395.1"/>
    </source>
</evidence>
<feature type="domain" description="F-box" evidence="1">
    <location>
        <begin position="14"/>
        <end position="63"/>
    </location>
</feature>
<dbReference type="InterPro" id="IPR001810">
    <property type="entry name" value="F-box_dom"/>
</dbReference>
<accession>A0A0F9H2X8</accession>
<protein>
    <recommendedName>
        <fullName evidence="1">F-box domain-containing protein</fullName>
    </recommendedName>
</protein>
<dbReference type="InterPro" id="IPR036047">
    <property type="entry name" value="F-box-like_dom_sf"/>
</dbReference>
<dbReference type="Pfam" id="PF13475">
    <property type="entry name" value="DUF4116"/>
    <property type="match status" value="1"/>
</dbReference>
<organism evidence="2">
    <name type="scientific">marine sediment metagenome</name>
    <dbReference type="NCBI Taxonomy" id="412755"/>
    <lineage>
        <taxon>unclassified sequences</taxon>
        <taxon>metagenomes</taxon>
        <taxon>ecological metagenomes</taxon>
    </lineage>
</organism>
<dbReference type="AlphaFoldDB" id="A0A0F9H2X8"/>
<gene>
    <name evidence="2" type="ORF">LCGC14_1754510</name>
</gene>
<dbReference type="SUPFAM" id="SSF81383">
    <property type="entry name" value="F-box domain"/>
    <property type="match status" value="1"/>
</dbReference>
<sequence>MSAISSSACSNTTTLILAKLPPEMLDHTFSFISPLELKNIACVCKLFNERVNSLQWQKTFQETFGEIKLTREEEEIQKQENLSASKNWQRKYFTFVKKHFEALPSYPLAISSTEISSSPLKLAQDFHFIKQLQTKKNLPLKYVPADLKKNKEIVLTAVKQNGGTLQYAHEDLKKDKEIVLAAVKQEGRALEYA</sequence>
<dbReference type="PROSITE" id="PS50181">
    <property type="entry name" value="FBOX"/>
    <property type="match status" value="1"/>
</dbReference>
<name>A0A0F9H2X8_9ZZZZ</name>
<dbReference type="EMBL" id="LAZR01016235">
    <property type="protein sequence ID" value="KKM05395.1"/>
    <property type="molecule type" value="Genomic_DNA"/>
</dbReference>